<dbReference type="PANTHER" id="PTHR43852:SF2">
    <property type="entry name" value="PROTEIN ADENYLYLTRANSFERASE MNTA"/>
    <property type="match status" value="1"/>
</dbReference>
<dbReference type="SUPFAM" id="SSF81301">
    <property type="entry name" value="Nucleotidyltransferase"/>
    <property type="match status" value="1"/>
</dbReference>
<dbReference type="AlphaFoldDB" id="A0A9X7Z7I8"/>
<protein>
    <submittedName>
        <fullName evidence="2">Nucleotidyltransferase domain-containing protein</fullName>
    </submittedName>
</protein>
<dbReference type="RefSeq" id="WP_206656756.1">
    <property type="nucleotide sequence ID" value="NZ_CP071182.1"/>
</dbReference>
<sequence>MAVHSQEFSYIQPVLDLLESRVHPYAVYLFGSAVRGNLREDSDIDLAFLTDEKLSGYEQFRLAQEAAERLNREVDLINLGTIETVFRAQIVATGVLVVNRDLHRVAEFQIRAFKEYALLNEERALILNRIHDRGSLYDG</sequence>
<accession>A0A9X7Z7I8</accession>
<evidence type="ECO:0000259" key="1">
    <source>
        <dbReference type="Pfam" id="PF18765"/>
    </source>
</evidence>
<dbReference type="CDD" id="cd05403">
    <property type="entry name" value="NT_KNTase_like"/>
    <property type="match status" value="1"/>
</dbReference>
<dbReference type="InterPro" id="IPR041633">
    <property type="entry name" value="Polbeta"/>
</dbReference>
<dbReference type="Gene3D" id="3.30.460.10">
    <property type="entry name" value="Beta Polymerase, domain 2"/>
    <property type="match status" value="1"/>
</dbReference>
<evidence type="ECO:0000313" key="3">
    <source>
        <dbReference type="Proteomes" id="UP000663505"/>
    </source>
</evidence>
<dbReference type="NCBIfam" id="NF047752">
    <property type="entry name" value="MntA_antitoxin"/>
    <property type="match status" value="1"/>
</dbReference>
<dbReference type="EMBL" id="CP071182">
    <property type="protein sequence ID" value="QSO47405.1"/>
    <property type="molecule type" value="Genomic_DNA"/>
</dbReference>
<evidence type="ECO:0000313" key="2">
    <source>
        <dbReference type="EMBL" id="QSO47405.1"/>
    </source>
</evidence>
<dbReference type="PANTHER" id="PTHR43852">
    <property type="entry name" value="NUCLEOTIDYLTRANSFERASE"/>
    <property type="match status" value="1"/>
</dbReference>
<dbReference type="Pfam" id="PF18765">
    <property type="entry name" value="Polbeta"/>
    <property type="match status" value="1"/>
</dbReference>
<feature type="domain" description="Polymerase beta nucleotidyltransferase" evidence="1">
    <location>
        <begin position="16"/>
        <end position="101"/>
    </location>
</feature>
<keyword evidence="3" id="KW-1185">Reference proteome</keyword>
<dbReference type="InterPro" id="IPR052930">
    <property type="entry name" value="TA_antitoxin_MntA"/>
</dbReference>
<name>A0A9X7Z7I8_9BACL</name>
<dbReference type="InterPro" id="IPR043519">
    <property type="entry name" value="NT_sf"/>
</dbReference>
<proteinExistence type="predicted"/>
<reference evidence="2 3" key="1">
    <citation type="submission" date="2021-02" db="EMBL/GenBank/DDBJ databases">
        <title>Alicyclobacillus curvatus sp. nov. and Alicyclobacillus mengziensis sp. nov., two acidophilic bacteria isolated from acid mine drainage.</title>
        <authorList>
            <person name="Huang Y."/>
        </authorList>
    </citation>
    <scope>NUCLEOTIDE SEQUENCE [LARGE SCALE GENOMIC DNA]</scope>
    <source>
        <strain evidence="2 3">S30H14</strain>
    </source>
</reference>
<dbReference type="KEGG" id="afx:JZ786_23975"/>
<organism evidence="2 3">
    <name type="scientific">Alicyclobacillus mengziensis</name>
    <dbReference type="NCBI Taxonomy" id="2931921"/>
    <lineage>
        <taxon>Bacteria</taxon>
        <taxon>Bacillati</taxon>
        <taxon>Bacillota</taxon>
        <taxon>Bacilli</taxon>
        <taxon>Bacillales</taxon>
        <taxon>Alicyclobacillaceae</taxon>
        <taxon>Alicyclobacillus</taxon>
    </lineage>
</organism>
<dbReference type="Proteomes" id="UP000663505">
    <property type="component" value="Chromosome"/>
</dbReference>
<gene>
    <name evidence="2" type="ORF">JZ786_23975</name>
</gene>